<accession>A0A5N6DJN6</accession>
<sequence length="111" mass="12400">MIMAGSRIWKVSLIVGVSRWHSVDGQDSTHLTHCSVIGTLLNPPALSPVENGLPLLAKEVEIHILRYEWCCHTLFNCRLCDRSVLRCLTSPSKLPHDPCCLKVRGAHEHPP</sequence>
<protein>
    <submittedName>
        <fullName evidence="1">Uncharacterized protein</fullName>
    </submittedName>
</protein>
<keyword evidence="2" id="KW-1185">Reference proteome</keyword>
<evidence type="ECO:0000313" key="1">
    <source>
        <dbReference type="EMBL" id="KAB8205328.1"/>
    </source>
</evidence>
<dbReference type="EMBL" id="ML734971">
    <property type="protein sequence ID" value="KAB8205328.1"/>
    <property type="molecule type" value="Genomic_DNA"/>
</dbReference>
<organism evidence="1 2">
    <name type="scientific">Aspergillus parasiticus</name>
    <dbReference type="NCBI Taxonomy" id="5067"/>
    <lineage>
        <taxon>Eukaryota</taxon>
        <taxon>Fungi</taxon>
        <taxon>Dikarya</taxon>
        <taxon>Ascomycota</taxon>
        <taxon>Pezizomycotina</taxon>
        <taxon>Eurotiomycetes</taxon>
        <taxon>Eurotiomycetidae</taxon>
        <taxon>Eurotiales</taxon>
        <taxon>Aspergillaceae</taxon>
        <taxon>Aspergillus</taxon>
        <taxon>Aspergillus subgen. Circumdati</taxon>
    </lineage>
</organism>
<evidence type="ECO:0000313" key="2">
    <source>
        <dbReference type="Proteomes" id="UP000326532"/>
    </source>
</evidence>
<dbReference type="VEuPathDB" id="FungiDB:BDV34DRAFT_100843"/>
<dbReference type="Proteomes" id="UP000326532">
    <property type="component" value="Unassembled WGS sequence"/>
</dbReference>
<reference evidence="1 2" key="1">
    <citation type="submission" date="2019-04" db="EMBL/GenBank/DDBJ databases">
        <title>Fungal friends and foes A comparative genomics study of 23 Aspergillus species from section Flavi.</title>
        <authorList>
            <consortium name="DOE Joint Genome Institute"/>
            <person name="Kjaerbolling I."/>
            <person name="Vesth T.C."/>
            <person name="Frisvad J.C."/>
            <person name="Nybo J.L."/>
            <person name="Theobald S."/>
            <person name="Kildgaard S."/>
            <person name="Petersen T.I."/>
            <person name="Kuo A."/>
            <person name="Sato A."/>
            <person name="Lyhne E.K."/>
            <person name="Kogle M.E."/>
            <person name="Wiebenga A."/>
            <person name="Kun R.S."/>
            <person name="Lubbers R.J."/>
            <person name="Makela M.R."/>
            <person name="Barry K."/>
            <person name="Chovatia M."/>
            <person name="Clum A."/>
            <person name="Daum C."/>
            <person name="Haridas S."/>
            <person name="He G."/>
            <person name="LaButti K."/>
            <person name="Lipzen A."/>
            <person name="Mondo S."/>
            <person name="Pangilinan J."/>
            <person name="Riley R."/>
            <person name="Salamov A."/>
            <person name="Simmons B.A."/>
            <person name="Magnuson J.K."/>
            <person name="Henrissat B."/>
            <person name="Mortensen U.H."/>
            <person name="Larsen T.O."/>
            <person name="De vries R.P."/>
            <person name="Grigoriev I.V."/>
            <person name="Machida M."/>
            <person name="Baker S.E."/>
            <person name="Andersen M.R."/>
        </authorList>
    </citation>
    <scope>NUCLEOTIDE SEQUENCE [LARGE SCALE GENOMIC DNA]</scope>
    <source>
        <strain evidence="1 2">CBS 117618</strain>
    </source>
</reference>
<proteinExistence type="predicted"/>
<name>A0A5N6DJN6_ASPPA</name>
<gene>
    <name evidence="1" type="ORF">BDV34DRAFT_100843</name>
</gene>
<dbReference type="AlphaFoldDB" id="A0A5N6DJN6"/>